<dbReference type="GO" id="GO:0003677">
    <property type="term" value="F:DNA binding"/>
    <property type="evidence" value="ECO:0007669"/>
    <property type="project" value="UniProtKB-KW"/>
</dbReference>
<dbReference type="SMART" id="SM00421">
    <property type="entry name" value="HTH_LUXR"/>
    <property type="match status" value="1"/>
</dbReference>
<name>A0A317PVF9_9HYPH</name>
<dbReference type="GO" id="GO:0006355">
    <property type="term" value="P:regulation of DNA-templated transcription"/>
    <property type="evidence" value="ECO:0007669"/>
    <property type="project" value="InterPro"/>
</dbReference>
<evidence type="ECO:0000256" key="1">
    <source>
        <dbReference type="ARBA" id="ARBA00023015"/>
    </source>
</evidence>
<keyword evidence="1" id="KW-0805">Transcription regulation</keyword>
<accession>A0A317PVF9</accession>
<dbReference type="Pfam" id="PF01590">
    <property type="entry name" value="GAF"/>
    <property type="match status" value="1"/>
</dbReference>
<protein>
    <submittedName>
        <fullName evidence="6">DNA-binding NarL/FixJ family response regulator</fullName>
    </submittedName>
</protein>
<keyword evidence="2 6" id="KW-0238">DNA-binding</keyword>
<sequence>MPPIKPAITPATLDKWQRVVNLIAELADVPATLIMNTLGRDHSVFVASDGEDNPYEPGRTFRLHEKLYCFGVLEQDGELTVEDAGCDPRWADNEDMEHAMSFYVGLPLKWPDGEIFGTICVLDRRRNRRALMFRRGLREFARVVEDDLALLMEVDTRKSAEARLKQALENTEREVAARTNELQEANTALKVLIRNIEQAKAESEAAVMARIKTLVLPHVSKLRLLEADREPQASYIDLIDTGLRSITRALSTPMAETLDRLTPTEVEIVQMVLLGRSTKEIARTLSRGESTVDFHRNNIRRKLGLNDRAQNLRRHLASLAQ</sequence>
<gene>
    <name evidence="6" type="ORF">DFR52_10190</name>
</gene>
<dbReference type="PROSITE" id="PS50043">
    <property type="entry name" value="HTH_LUXR_2"/>
    <property type="match status" value="1"/>
</dbReference>
<feature type="domain" description="HTH luxR-type" evidence="5">
    <location>
        <begin position="254"/>
        <end position="319"/>
    </location>
</feature>
<evidence type="ECO:0000259" key="5">
    <source>
        <dbReference type="PROSITE" id="PS50043"/>
    </source>
</evidence>
<comment type="caution">
    <text evidence="6">The sequence shown here is derived from an EMBL/GenBank/DDBJ whole genome shotgun (WGS) entry which is preliminary data.</text>
</comment>
<evidence type="ECO:0000256" key="4">
    <source>
        <dbReference type="SAM" id="Coils"/>
    </source>
</evidence>
<dbReference type="CDD" id="cd06170">
    <property type="entry name" value="LuxR_C_like"/>
    <property type="match status" value="1"/>
</dbReference>
<organism evidence="6 7">
    <name type="scientific">Hoeflea marina</name>
    <dbReference type="NCBI Taxonomy" id="274592"/>
    <lineage>
        <taxon>Bacteria</taxon>
        <taxon>Pseudomonadati</taxon>
        <taxon>Pseudomonadota</taxon>
        <taxon>Alphaproteobacteria</taxon>
        <taxon>Hyphomicrobiales</taxon>
        <taxon>Rhizobiaceae</taxon>
        <taxon>Hoeflea</taxon>
    </lineage>
</organism>
<dbReference type="PANTHER" id="PTHR44688">
    <property type="entry name" value="DNA-BINDING TRANSCRIPTIONAL ACTIVATOR DEVR_DOSR"/>
    <property type="match status" value="1"/>
</dbReference>
<dbReference type="PRINTS" id="PR00038">
    <property type="entry name" value="HTHLUXR"/>
</dbReference>
<dbReference type="PANTHER" id="PTHR44688:SF16">
    <property type="entry name" value="DNA-BINDING TRANSCRIPTIONAL ACTIVATOR DEVR_DOSR"/>
    <property type="match status" value="1"/>
</dbReference>
<dbReference type="AlphaFoldDB" id="A0A317PVF9"/>
<dbReference type="Proteomes" id="UP000246352">
    <property type="component" value="Unassembled WGS sequence"/>
</dbReference>
<keyword evidence="7" id="KW-1185">Reference proteome</keyword>
<reference evidence="6 7" key="1">
    <citation type="submission" date="2018-05" db="EMBL/GenBank/DDBJ databases">
        <title>Genomic Encyclopedia of Type Strains, Phase IV (KMG-IV): sequencing the most valuable type-strain genomes for metagenomic binning, comparative biology and taxonomic classification.</title>
        <authorList>
            <person name="Goeker M."/>
        </authorList>
    </citation>
    <scope>NUCLEOTIDE SEQUENCE [LARGE SCALE GENOMIC DNA]</scope>
    <source>
        <strain evidence="6 7">DSM 16791</strain>
    </source>
</reference>
<dbReference type="InterPro" id="IPR016032">
    <property type="entry name" value="Sig_transdc_resp-reg_C-effctor"/>
</dbReference>
<dbReference type="SUPFAM" id="SSF46894">
    <property type="entry name" value="C-terminal effector domain of the bipartite response regulators"/>
    <property type="match status" value="1"/>
</dbReference>
<dbReference type="Pfam" id="PF00196">
    <property type="entry name" value="GerE"/>
    <property type="match status" value="1"/>
</dbReference>
<dbReference type="InterPro" id="IPR000792">
    <property type="entry name" value="Tscrpt_reg_LuxR_C"/>
</dbReference>
<dbReference type="EMBL" id="QGTR01000001">
    <property type="protein sequence ID" value="PWW03410.1"/>
    <property type="molecule type" value="Genomic_DNA"/>
</dbReference>
<evidence type="ECO:0000313" key="7">
    <source>
        <dbReference type="Proteomes" id="UP000246352"/>
    </source>
</evidence>
<evidence type="ECO:0000256" key="3">
    <source>
        <dbReference type="ARBA" id="ARBA00023163"/>
    </source>
</evidence>
<proteinExistence type="predicted"/>
<keyword evidence="4" id="KW-0175">Coiled coil</keyword>
<dbReference type="Gene3D" id="1.10.10.10">
    <property type="entry name" value="Winged helix-like DNA-binding domain superfamily/Winged helix DNA-binding domain"/>
    <property type="match status" value="1"/>
</dbReference>
<dbReference type="RefSeq" id="WP_110029980.1">
    <property type="nucleotide sequence ID" value="NZ_QGTR01000001.1"/>
</dbReference>
<dbReference type="PROSITE" id="PS00622">
    <property type="entry name" value="HTH_LUXR_1"/>
    <property type="match status" value="1"/>
</dbReference>
<evidence type="ECO:0000256" key="2">
    <source>
        <dbReference type="ARBA" id="ARBA00023125"/>
    </source>
</evidence>
<keyword evidence="3" id="KW-0804">Transcription</keyword>
<dbReference type="SUPFAM" id="SSF55781">
    <property type="entry name" value="GAF domain-like"/>
    <property type="match status" value="1"/>
</dbReference>
<dbReference type="InterPro" id="IPR036388">
    <property type="entry name" value="WH-like_DNA-bd_sf"/>
</dbReference>
<dbReference type="OrthoDB" id="9782655at2"/>
<dbReference type="InterPro" id="IPR003018">
    <property type="entry name" value="GAF"/>
</dbReference>
<evidence type="ECO:0000313" key="6">
    <source>
        <dbReference type="EMBL" id="PWW03410.1"/>
    </source>
</evidence>
<feature type="coiled-coil region" evidence="4">
    <location>
        <begin position="161"/>
        <end position="202"/>
    </location>
</feature>